<gene>
    <name evidence="2" type="ORF">HUG12_06960</name>
</gene>
<dbReference type="GeneID" id="56037185"/>
<keyword evidence="3" id="KW-1185">Reference proteome</keyword>
<name>A0A7D5QGI3_9EURY</name>
<evidence type="ECO:0000313" key="2">
    <source>
        <dbReference type="EMBL" id="QLG61484.1"/>
    </source>
</evidence>
<sequence>MNSGGTRSLPIRRVLLVAGVLVGLWIFNVLSYPIGKPLDPVFRVVFHVFFELDPRWGGSFLVRLVGYYAWFLIYVLLLSTLLVGLSGGARTAVDRLRPVEG</sequence>
<protein>
    <submittedName>
        <fullName evidence="2">Uncharacterized protein</fullName>
    </submittedName>
</protein>
<dbReference type="Proteomes" id="UP000509626">
    <property type="component" value="Chromosome"/>
</dbReference>
<dbReference type="RefSeq" id="WP_179268069.1">
    <property type="nucleotide sequence ID" value="NZ_CP058579.1"/>
</dbReference>
<keyword evidence="1" id="KW-1133">Transmembrane helix</keyword>
<dbReference type="EMBL" id="CP058579">
    <property type="protein sequence ID" value="QLG61484.1"/>
    <property type="molecule type" value="Genomic_DNA"/>
</dbReference>
<organism evidence="2 3">
    <name type="scientific">Halorarum salinum</name>
    <dbReference type="NCBI Taxonomy" id="2743089"/>
    <lineage>
        <taxon>Archaea</taxon>
        <taxon>Methanobacteriati</taxon>
        <taxon>Methanobacteriota</taxon>
        <taxon>Stenosarchaea group</taxon>
        <taxon>Halobacteria</taxon>
        <taxon>Halobacteriales</taxon>
        <taxon>Haloferacaceae</taxon>
        <taxon>Halorarum</taxon>
    </lineage>
</organism>
<feature type="transmembrane region" description="Helical" evidence="1">
    <location>
        <begin position="14"/>
        <end position="34"/>
    </location>
</feature>
<evidence type="ECO:0000256" key="1">
    <source>
        <dbReference type="SAM" id="Phobius"/>
    </source>
</evidence>
<keyword evidence="1" id="KW-0812">Transmembrane</keyword>
<dbReference type="AlphaFoldDB" id="A0A7D5QGI3"/>
<keyword evidence="1" id="KW-0472">Membrane</keyword>
<feature type="transmembrane region" description="Helical" evidence="1">
    <location>
        <begin position="67"/>
        <end position="87"/>
    </location>
</feature>
<dbReference type="OrthoDB" id="386136at2157"/>
<accession>A0A7D5QGI3</accession>
<dbReference type="KEGG" id="halu:HUG12_06960"/>
<reference evidence="2 3" key="1">
    <citation type="submission" date="2020-06" db="EMBL/GenBank/DDBJ databases">
        <title>NJ-3-1, isolated from saline soil.</title>
        <authorList>
            <person name="Cui H.L."/>
            <person name="Shi X."/>
        </authorList>
    </citation>
    <scope>NUCLEOTIDE SEQUENCE [LARGE SCALE GENOMIC DNA]</scope>
    <source>
        <strain evidence="2 3">NJ-3-1</strain>
    </source>
</reference>
<proteinExistence type="predicted"/>
<evidence type="ECO:0000313" key="3">
    <source>
        <dbReference type="Proteomes" id="UP000509626"/>
    </source>
</evidence>